<dbReference type="SUPFAM" id="SSF109709">
    <property type="entry name" value="KorB DNA-binding domain-like"/>
    <property type="match status" value="1"/>
</dbReference>
<dbReference type="SMART" id="SM00857">
    <property type="entry name" value="Resolvase"/>
    <property type="match status" value="1"/>
</dbReference>
<evidence type="ECO:0000259" key="3">
    <source>
        <dbReference type="PROSITE" id="PS51736"/>
    </source>
</evidence>
<sequence length="558" mass="60191">MKPVRCAIYTRKSSDEGLEQAFNSLDAQREACAAYVLSQASEGWAALPDIYDDGGLSGGTLQRPALQRLLARVDAGEVDIIVVYKVDRLTRSLFDFAKLVERLDAASVSFVSVTQSFNTTTSMGRLTLNMLLSFAQFEREVTAERIRDKIAASKAKGMWMGGNPPIGYAPDGRTLKVVEPEAAQVRAVFERYLQLGNVRQVADALARDRITTPQRINGKGKAYGGCAWSRGQIYKLLSNPIYLGLIEHKGARFKGLHPAIIDADLWEQVQARLAQNLQGHRTGGRASSPSLLAGKVVDDDGRPLIAAHATKRVASVGSTAADAAGGGRVRYRYYVTQEAHRGEVPGMRIPARELEALVIARIQEELADPFSLADKAALSVPPHDVLRLHGDKIAPSRQAIAELIEQVKIASSSIDIVCSGGAIAALLGLPAPEAPTRALLHCEARLTRSGRVVRLVNGKGTSALATPDAALVRLVTKAHRWWDELRKGELDTRTLAMREGVQASYLTRVLRLAFLAPDVIEAMLAGRHGAGATVAELTLGSGVDPAWDAQRRALIGAI</sequence>
<dbReference type="InterPro" id="IPR038109">
    <property type="entry name" value="DNA_bind_recomb_sf"/>
</dbReference>
<keyword evidence="6" id="KW-1185">Reference proteome</keyword>
<protein>
    <submittedName>
        <fullName evidence="5">Recombinase family protein</fullName>
    </submittedName>
</protein>
<dbReference type="PROSITE" id="PS51736">
    <property type="entry name" value="RECOMBINASES_3"/>
    <property type="match status" value="1"/>
</dbReference>
<evidence type="ECO:0000259" key="4">
    <source>
        <dbReference type="PROSITE" id="PS51737"/>
    </source>
</evidence>
<dbReference type="Gene3D" id="3.90.1750.20">
    <property type="entry name" value="Putative Large Serine Recombinase, Chain B, Domain 2"/>
    <property type="match status" value="1"/>
</dbReference>
<dbReference type="Pfam" id="PF00239">
    <property type="entry name" value="Resolvase"/>
    <property type="match status" value="1"/>
</dbReference>
<dbReference type="EMBL" id="SWKR01000002">
    <property type="protein sequence ID" value="TKD51544.1"/>
    <property type="molecule type" value="Genomic_DNA"/>
</dbReference>
<reference evidence="5 6" key="1">
    <citation type="submission" date="2019-04" db="EMBL/GenBank/DDBJ databases">
        <authorList>
            <person name="Yang Y."/>
            <person name="Wei D."/>
        </authorList>
    </citation>
    <scope>NUCLEOTIDE SEQUENCE [LARGE SCALE GENOMIC DNA]</scope>
    <source>
        <strain evidence="5 6">L-1-4w-11</strain>
    </source>
</reference>
<dbReference type="InterPro" id="IPR050639">
    <property type="entry name" value="SSR_resolvase"/>
</dbReference>
<dbReference type="InterPro" id="IPR036162">
    <property type="entry name" value="Resolvase-like_N_sf"/>
</dbReference>
<dbReference type="PANTHER" id="PTHR30461:SF2">
    <property type="entry name" value="SERINE RECOMBINASE PINE-RELATED"/>
    <property type="match status" value="1"/>
</dbReference>
<evidence type="ECO:0000256" key="1">
    <source>
        <dbReference type="ARBA" id="ARBA00023125"/>
    </source>
</evidence>
<comment type="caution">
    <text evidence="5">The sequence shown here is derived from an EMBL/GenBank/DDBJ whole genome shotgun (WGS) entry which is preliminary data.</text>
</comment>
<keyword evidence="1" id="KW-0238">DNA-binding</keyword>
<dbReference type="OrthoDB" id="7277848at2"/>
<feature type="domain" description="Recombinase" evidence="4">
    <location>
        <begin position="165"/>
        <end position="279"/>
    </location>
</feature>
<gene>
    <name evidence="5" type="ORF">FBR43_12850</name>
</gene>
<dbReference type="CDD" id="cd03768">
    <property type="entry name" value="SR_ResInv"/>
    <property type="match status" value="1"/>
</dbReference>
<dbReference type="Gene3D" id="3.40.50.1390">
    <property type="entry name" value="Resolvase, N-terminal catalytic domain"/>
    <property type="match status" value="1"/>
</dbReference>
<dbReference type="AlphaFoldDB" id="A0A4U1L4S7"/>
<dbReference type="RefSeq" id="WP_136943480.1">
    <property type="nucleotide sequence ID" value="NZ_SWKR01000002.1"/>
</dbReference>
<keyword evidence="2" id="KW-0233">DNA recombination</keyword>
<evidence type="ECO:0000313" key="6">
    <source>
        <dbReference type="Proteomes" id="UP000309138"/>
    </source>
</evidence>
<dbReference type="InterPro" id="IPR006119">
    <property type="entry name" value="Resolv_N"/>
</dbReference>
<name>A0A4U1L4S7_9SPHN</name>
<evidence type="ECO:0000256" key="2">
    <source>
        <dbReference type="ARBA" id="ARBA00023172"/>
    </source>
</evidence>
<dbReference type="Pfam" id="PF07508">
    <property type="entry name" value="Recombinase"/>
    <property type="match status" value="1"/>
</dbReference>
<dbReference type="GO" id="GO:0000150">
    <property type="term" value="F:DNA strand exchange activity"/>
    <property type="evidence" value="ECO:0007669"/>
    <property type="project" value="InterPro"/>
</dbReference>
<proteinExistence type="predicted"/>
<accession>A0A4U1L4S7</accession>
<evidence type="ECO:0000313" key="5">
    <source>
        <dbReference type="EMBL" id="TKD51544.1"/>
    </source>
</evidence>
<dbReference type="PANTHER" id="PTHR30461">
    <property type="entry name" value="DNA-INVERTASE FROM LAMBDOID PROPHAGE"/>
    <property type="match status" value="1"/>
</dbReference>
<dbReference type="SUPFAM" id="SSF53041">
    <property type="entry name" value="Resolvase-like"/>
    <property type="match status" value="1"/>
</dbReference>
<organism evidence="5 6">
    <name type="scientific">Sphingomonas baiyangensis</name>
    <dbReference type="NCBI Taxonomy" id="2572576"/>
    <lineage>
        <taxon>Bacteria</taxon>
        <taxon>Pseudomonadati</taxon>
        <taxon>Pseudomonadota</taxon>
        <taxon>Alphaproteobacteria</taxon>
        <taxon>Sphingomonadales</taxon>
        <taxon>Sphingomonadaceae</taxon>
        <taxon>Sphingomonas</taxon>
    </lineage>
</organism>
<dbReference type="Proteomes" id="UP000309138">
    <property type="component" value="Unassembled WGS sequence"/>
</dbReference>
<dbReference type="InterPro" id="IPR011109">
    <property type="entry name" value="DNA_bind_recombinase_dom"/>
</dbReference>
<dbReference type="PROSITE" id="PS51737">
    <property type="entry name" value="RECOMBINASE_DNA_BIND"/>
    <property type="match status" value="1"/>
</dbReference>
<feature type="domain" description="Resolvase/invertase-type recombinase catalytic" evidence="3">
    <location>
        <begin position="5"/>
        <end position="157"/>
    </location>
</feature>
<dbReference type="GO" id="GO:0003677">
    <property type="term" value="F:DNA binding"/>
    <property type="evidence" value="ECO:0007669"/>
    <property type="project" value="UniProtKB-KW"/>
</dbReference>